<dbReference type="Proteomes" id="UP000257109">
    <property type="component" value="Unassembled WGS sequence"/>
</dbReference>
<accession>A0A371HDY5</accession>
<name>A0A371HDY5_MUCPR</name>
<proteinExistence type="predicted"/>
<dbReference type="Pfam" id="PF13976">
    <property type="entry name" value="gag_pre-integrs"/>
    <property type="match status" value="1"/>
</dbReference>
<gene>
    <name evidence="2" type="ORF">CR513_15766</name>
</gene>
<keyword evidence="3" id="KW-1185">Reference proteome</keyword>
<sequence length="201" mass="23198">MISPTPLHQGKPTLLMLMGYLVARASTVELFSSISLSNTLLVSSLSNKILSIGQAIAELNCVALMYPNFFLFQDILTKEIIGLDDFNSRKINIVQHINEPKQKLLQLWNFRLGHPSYGYMKHLLPLLFSNMGQSELQFETCILAKSHCISFLVNFNKRDSFFFNTHYCLGSIPCHYHMRNSMVCDIYRLLHQNNWVIFFKT</sequence>
<dbReference type="AlphaFoldDB" id="A0A371HDY5"/>
<dbReference type="OrthoDB" id="1740419at2759"/>
<feature type="domain" description="GAG-pre-integrase" evidence="1">
    <location>
        <begin position="101"/>
        <end position="146"/>
    </location>
</feature>
<protein>
    <recommendedName>
        <fullName evidence="1">GAG-pre-integrase domain-containing protein</fullName>
    </recommendedName>
</protein>
<comment type="caution">
    <text evidence="2">The sequence shown here is derived from an EMBL/GenBank/DDBJ whole genome shotgun (WGS) entry which is preliminary data.</text>
</comment>
<dbReference type="InterPro" id="IPR025724">
    <property type="entry name" value="GAG-pre-integrase_dom"/>
</dbReference>
<reference evidence="2" key="1">
    <citation type="submission" date="2018-05" db="EMBL/GenBank/DDBJ databases">
        <title>Draft genome of Mucuna pruriens seed.</title>
        <authorList>
            <person name="Nnadi N.E."/>
            <person name="Vos R."/>
            <person name="Hasami M.H."/>
            <person name="Devisetty U.K."/>
            <person name="Aguiy J.C."/>
        </authorList>
    </citation>
    <scope>NUCLEOTIDE SEQUENCE [LARGE SCALE GENOMIC DNA]</scope>
    <source>
        <strain evidence="2">JCA_2017</strain>
    </source>
</reference>
<organism evidence="2 3">
    <name type="scientific">Mucuna pruriens</name>
    <name type="common">Velvet bean</name>
    <name type="synonym">Dolichos pruriens</name>
    <dbReference type="NCBI Taxonomy" id="157652"/>
    <lineage>
        <taxon>Eukaryota</taxon>
        <taxon>Viridiplantae</taxon>
        <taxon>Streptophyta</taxon>
        <taxon>Embryophyta</taxon>
        <taxon>Tracheophyta</taxon>
        <taxon>Spermatophyta</taxon>
        <taxon>Magnoliopsida</taxon>
        <taxon>eudicotyledons</taxon>
        <taxon>Gunneridae</taxon>
        <taxon>Pentapetalae</taxon>
        <taxon>rosids</taxon>
        <taxon>fabids</taxon>
        <taxon>Fabales</taxon>
        <taxon>Fabaceae</taxon>
        <taxon>Papilionoideae</taxon>
        <taxon>50 kb inversion clade</taxon>
        <taxon>NPAAA clade</taxon>
        <taxon>indigoferoid/millettioid clade</taxon>
        <taxon>Phaseoleae</taxon>
        <taxon>Mucuna</taxon>
    </lineage>
</organism>
<feature type="non-terminal residue" evidence="2">
    <location>
        <position position="1"/>
    </location>
</feature>
<evidence type="ECO:0000313" key="3">
    <source>
        <dbReference type="Proteomes" id="UP000257109"/>
    </source>
</evidence>
<dbReference type="EMBL" id="QJKJ01002869">
    <property type="protein sequence ID" value="RDY00977.1"/>
    <property type="molecule type" value="Genomic_DNA"/>
</dbReference>
<evidence type="ECO:0000259" key="1">
    <source>
        <dbReference type="Pfam" id="PF13976"/>
    </source>
</evidence>
<evidence type="ECO:0000313" key="2">
    <source>
        <dbReference type="EMBL" id="RDY00977.1"/>
    </source>
</evidence>